<sequence length="98" mass="11437">MLKRVSNELNTLVVDFEGYGDEFYTYFGDVLDVDYRVSRNKTYKGVCLLLACGGPTIWLDTYERKLKGHWGGDEEVLHVNSDVCEMINQYFEEIYNSF</sequence>
<comment type="caution">
    <text evidence="1">The sequence shown here is derived from an EMBL/GenBank/DDBJ whole genome shotgun (WGS) entry which is preliminary data.</text>
</comment>
<protein>
    <recommendedName>
        <fullName evidence="3">CDI immunity protein domain-containing protein</fullName>
    </recommendedName>
</protein>
<organism evidence="1 2">
    <name type="scientific">Pyramidobacter piscolens W5455</name>
    <dbReference type="NCBI Taxonomy" id="352165"/>
    <lineage>
        <taxon>Bacteria</taxon>
        <taxon>Thermotogati</taxon>
        <taxon>Synergistota</taxon>
        <taxon>Synergistia</taxon>
        <taxon>Synergistales</taxon>
        <taxon>Dethiosulfovibrionaceae</taxon>
        <taxon>Pyramidobacter</taxon>
    </lineage>
</organism>
<evidence type="ECO:0000313" key="1">
    <source>
        <dbReference type="EMBL" id="EFB89783.1"/>
    </source>
</evidence>
<name>A0ABM9ZS46_9BACT</name>
<evidence type="ECO:0000313" key="2">
    <source>
        <dbReference type="Proteomes" id="UP000006462"/>
    </source>
</evidence>
<gene>
    <name evidence="1" type="ORF">HMPREF7215_2597</name>
</gene>
<proteinExistence type="predicted"/>
<evidence type="ECO:0008006" key="3">
    <source>
        <dbReference type="Google" id="ProtNLM"/>
    </source>
</evidence>
<reference evidence="1 2" key="1">
    <citation type="submission" date="2009-12" db="EMBL/GenBank/DDBJ databases">
        <authorList>
            <person name="Shrivastava S."/>
            <person name="Madupu R."/>
            <person name="Durkin A.S."/>
            <person name="Torralba M."/>
            <person name="Methe B."/>
            <person name="Sutton G.G."/>
            <person name="Strausberg R.L."/>
            <person name="Nelson K.E."/>
        </authorList>
    </citation>
    <scope>NUCLEOTIDE SEQUENCE [LARGE SCALE GENOMIC DNA]</scope>
    <source>
        <strain evidence="1 2">W5455</strain>
    </source>
</reference>
<keyword evidence="2" id="KW-1185">Reference proteome</keyword>
<dbReference type="EMBL" id="ADFP01000121">
    <property type="protein sequence ID" value="EFB89783.1"/>
    <property type="molecule type" value="Genomic_DNA"/>
</dbReference>
<dbReference type="Proteomes" id="UP000006462">
    <property type="component" value="Unassembled WGS sequence"/>
</dbReference>
<accession>A0ABM9ZS46</accession>